<proteinExistence type="predicted"/>
<evidence type="ECO:0000313" key="2">
    <source>
        <dbReference type="Proteomes" id="UP000034539"/>
    </source>
</evidence>
<name>A0A0G0Q3U5_9BACT</name>
<gene>
    <name evidence="1" type="ORF">UT63_C0053G0002</name>
</gene>
<evidence type="ECO:0000313" key="1">
    <source>
        <dbReference type="EMBL" id="KKR32051.1"/>
    </source>
</evidence>
<accession>A0A0G0Q3U5</accession>
<reference evidence="1 2" key="1">
    <citation type="journal article" date="2015" name="Nature">
        <title>rRNA introns, odd ribosomes, and small enigmatic genomes across a large radiation of phyla.</title>
        <authorList>
            <person name="Brown C.T."/>
            <person name="Hug L.A."/>
            <person name="Thomas B.C."/>
            <person name="Sharon I."/>
            <person name="Castelle C.J."/>
            <person name="Singh A."/>
            <person name="Wilkins M.J."/>
            <person name="Williams K.H."/>
            <person name="Banfield J.F."/>
        </authorList>
    </citation>
    <scope>NUCLEOTIDE SEQUENCE [LARGE SCALE GENOMIC DNA]</scope>
</reference>
<organism evidence="1 2">
    <name type="scientific">Candidatus Gottesmanbacteria bacterium GW2011_GWC2_39_8</name>
    <dbReference type="NCBI Taxonomy" id="1618450"/>
    <lineage>
        <taxon>Bacteria</taxon>
        <taxon>Candidatus Gottesmaniibacteriota</taxon>
    </lineage>
</organism>
<protein>
    <submittedName>
        <fullName evidence="1">Uncharacterized protein</fullName>
    </submittedName>
</protein>
<dbReference type="Proteomes" id="UP000034539">
    <property type="component" value="Unassembled WGS sequence"/>
</dbReference>
<sequence>MKRTFPHKNLVLVALVLLIFFVVAGAAFGGPVKNGLGSGAAVQGASFNGDHINQVPALAMPQIEVPVDLAQQPKVLPAPAKNGLGTGQAFPGAAH</sequence>
<dbReference type="EMBL" id="LBXN01000053">
    <property type="protein sequence ID" value="KKR32051.1"/>
    <property type="molecule type" value="Genomic_DNA"/>
</dbReference>
<comment type="caution">
    <text evidence="1">The sequence shown here is derived from an EMBL/GenBank/DDBJ whole genome shotgun (WGS) entry which is preliminary data.</text>
</comment>
<dbReference type="AlphaFoldDB" id="A0A0G0Q3U5"/>